<dbReference type="InterPro" id="IPR000209">
    <property type="entry name" value="Peptidase_S8/S53_dom"/>
</dbReference>
<dbReference type="Gene3D" id="2.60.120.560">
    <property type="entry name" value="Exo-inulinase, domain 1"/>
    <property type="match status" value="1"/>
</dbReference>
<dbReference type="Pfam" id="PF00082">
    <property type="entry name" value="Peptidase_S8"/>
    <property type="match status" value="1"/>
</dbReference>
<gene>
    <name evidence="10" type="ORF">DFR64_2370</name>
</gene>
<dbReference type="SUPFAM" id="SSF52743">
    <property type="entry name" value="Subtilisin-like"/>
    <property type="match status" value="1"/>
</dbReference>
<dbReference type="SUPFAM" id="SSF49265">
    <property type="entry name" value="Fibronectin type III"/>
    <property type="match status" value="7"/>
</dbReference>
<dbReference type="InterPro" id="IPR013783">
    <property type="entry name" value="Ig-like_fold"/>
</dbReference>
<dbReference type="InterPro" id="IPR023827">
    <property type="entry name" value="Peptidase_S8_Asp-AS"/>
</dbReference>
<feature type="signal peptide" evidence="8">
    <location>
        <begin position="1"/>
        <end position="33"/>
    </location>
</feature>
<evidence type="ECO:0000259" key="9">
    <source>
        <dbReference type="PROSITE" id="PS50853"/>
    </source>
</evidence>
<dbReference type="SMART" id="SM00060">
    <property type="entry name" value="FN3"/>
    <property type="match status" value="3"/>
</dbReference>
<dbReference type="InterPro" id="IPR010259">
    <property type="entry name" value="S8pro/Inhibitor_I9"/>
</dbReference>
<dbReference type="InterPro" id="IPR037045">
    <property type="entry name" value="S8pro/Inhibitor_I9_sf"/>
</dbReference>
<dbReference type="InterPro" id="IPR034193">
    <property type="entry name" value="PCSK9_ProteinaseK-like"/>
</dbReference>
<keyword evidence="4 5" id="KW-0720">Serine protease</keyword>
<feature type="active site" description="Charge relay system" evidence="5">
    <location>
        <position position="319"/>
    </location>
</feature>
<dbReference type="RefSeq" id="WP_116225641.1">
    <property type="nucleotide sequence ID" value="NZ_AP018437.1"/>
</dbReference>
<dbReference type="CDD" id="cd00063">
    <property type="entry name" value="FN3"/>
    <property type="match status" value="1"/>
</dbReference>
<dbReference type="FunFam" id="3.40.50.200:FF:000014">
    <property type="entry name" value="Proteinase K"/>
    <property type="match status" value="1"/>
</dbReference>
<evidence type="ECO:0000256" key="6">
    <source>
        <dbReference type="RuleBase" id="RU003355"/>
    </source>
</evidence>
<feature type="compositionally biased region" description="Polar residues" evidence="7">
    <location>
        <begin position="88"/>
        <end position="102"/>
    </location>
</feature>
<dbReference type="GO" id="GO:0006508">
    <property type="term" value="P:proteolysis"/>
    <property type="evidence" value="ECO:0007669"/>
    <property type="project" value="UniProtKB-KW"/>
</dbReference>
<dbReference type="Gene3D" id="3.40.50.200">
    <property type="entry name" value="Peptidase S8/S53 domain"/>
    <property type="match status" value="1"/>
</dbReference>
<feature type="domain" description="Fibronectin type-III" evidence="9">
    <location>
        <begin position="619"/>
        <end position="717"/>
    </location>
</feature>
<keyword evidence="11" id="KW-1185">Reference proteome</keyword>
<comment type="similarity">
    <text evidence="1 5 6">Belongs to the peptidase S8 family.</text>
</comment>
<feature type="active site" description="Charge relay system" evidence="5">
    <location>
        <position position="472"/>
    </location>
</feature>
<dbReference type="Gene3D" id="3.30.70.80">
    <property type="entry name" value="Peptidase S8 propeptide/proteinase inhibitor I9"/>
    <property type="match status" value="1"/>
</dbReference>
<evidence type="ECO:0000256" key="8">
    <source>
        <dbReference type="SAM" id="SignalP"/>
    </source>
</evidence>
<feature type="active site" description="Charge relay system" evidence="5">
    <location>
        <position position="286"/>
    </location>
</feature>
<dbReference type="Pfam" id="PF05922">
    <property type="entry name" value="Inhibitor_I9"/>
    <property type="match status" value="1"/>
</dbReference>
<dbReference type="PROSITE" id="PS00137">
    <property type="entry name" value="SUBTILASE_HIS"/>
    <property type="match status" value="1"/>
</dbReference>
<evidence type="ECO:0000256" key="1">
    <source>
        <dbReference type="ARBA" id="ARBA00011073"/>
    </source>
</evidence>
<dbReference type="InterPro" id="IPR050131">
    <property type="entry name" value="Peptidase_S8_subtilisin-like"/>
</dbReference>
<dbReference type="SUPFAM" id="SSF54897">
    <property type="entry name" value="Protease propeptides/inhibitors"/>
    <property type="match status" value="1"/>
</dbReference>
<sequence length="1807" mass="195243">MKNRYTKNRIGLSILVLVSMVAASLLSSGITLADDSTPQADPQSEAVATATPTLTPTATLEQVSVQQDGGTDAGGETPTAEPTAEPTQTSVDVSSNASTEATDTPDPAAQPSDTPELSFTETPTLTPEGELTPTATEEAELVVPLLMPEDTSNIIPGQYIVIYKNNKVSSQGLKSQRDKVKAKGGKIKVEFNNGNMKGFAAQMDKDTLKTLRQDKDIAYIEPDQYIYAVDETVGDQSTQNLLDTEYGTVIPGLWGLDRIDQTILTRDNLYHYPTSAGAGVHVYVLDSGIRASHIEFGGRVSGGYDFVDDDPYPDDEYGHGTKVAGVIGSGTYGVAKSVYLHSVRVLDDTGDGSFTNVVAGIDWVIENHSSPAVINMSLGVASTSTTINKAIDNAVAAGITVVVAAGNGSTNACNWTPASTISALTVGASTSSDARASYSNYGSCLDLFAPGSSILTTTYASDSSIDTDSGTSIASPFVAGAAALYLGEHPSASPSEVTSALLSKSTSGVLSSIGSGSPNLLLFVYGQMMLDEPADGSETNQTDVTLSWKAAYSGSTYELQVDDSSAFDSLFYTTTTESNSAVVSGLSVGTWYWRVQAYNSYGITAEWSTTRSFSIDLTPPSAPAQSSPANGVNVVGTPTFSWSTVADAAAYQFEYNTVDNSDESTALYLSDELTGTSFTPPAMAEKQLYYWYVRARDEAGNWSAWSSSFVVTVVPPGPAGPTLTSPTYGEFLNTSTPELDWTAVSGAVAYQVELSSTYAFDTVLESSGDLTELTYTAGPLGDAKYYWRVRSKSEYGIYGAWSAVRNFTVDTSKPVAPELISPVSGAQSAGMPIFSWGSVADAEAYQFEYGLVDNGEEYIYRSDVLSTTSIQPPKKNTNVTYYWFARARDTAGNWSDWSSSNTITVLSNTPAQVALDSPANKTLTNDKTPQFGWVLLDNSEYYHLQIADSKYFTNIVFDQDAITGQTYTLPSDLGLDGVYYWRVRGRNGSDDYGAWSGARYFTLDTAAPDAPLLLSPLDNSTYAGQPTYKWSRPSSAKYYKIKIVRISDSEVIYESGELSTYKFKAPALDKDDYYWSVQARDVAGSWGAWSAPFTIHIVPPTPSRVTLSAPAKGDLINPSENPPTFTWNAVTYADTYDLQVSTSSRFSTLYINETGIPDAEFTPADMPDGKYYWRVRAVNTEGVQGSWSSAWYFTVDNTPPAAPTLYTPTNGFEVIGTPTFKWLRPDTAKYFIFQYNTIDDTDTYVYQSDLTSRNTHQPDAMAIDTTYYWFVKAQDRAGNWSDWSEPYTVTVRAPVPGKPVLSAPAKGSYVKSATPELSWNAVDYGLTYDVQVSSSSRFTTIQSEASGQTELTFTTDELIDGKYYWRVRAINDTGTGSWSSAYYFVVDTLVPAVPVLRSPIDISTVVGSPTFRWYSASGAKYYRLAYNTADNPETALYTSDWVSSTSMKITSMDFLTQYYWFVQSQDKAGNTSDWSAGNTVIVLPPKPGQVTATSPGNGTLTDDTELTLAWNAVLYGHTYEYQIDDSSRFSSVDYSGSTSEAGATSIVTEPLETGRWYWHVRAVNENNTAGPWSSTRYITIYPKFNSTFEMDADFEDWTAAAGAIWSVASGSLSTAGMAGGYSTSANYSAADFGDFTYEADMRMDAPASGESNTYGLVLRGTPSFDAWNDWTSGVYFTVRQVNDSLTSTQYACALAYKIISGRWYYLGGSCAEAVYGDLNNLKVYAKGSTMKFYVNDYLILSKSVSGLSGTKLGVVSWGESVTGASVDAALAGAPVQPVAATALSLSAQSVTLPEGVTPKDVFNQMKK</sequence>
<feature type="compositionally biased region" description="Low complexity" evidence="7">
    <location>
        <begin position="120"/>
        <end position="134"/>
    </location>
</feature>
<evidence type="ECO:0000256" key="3">
    <source>
        <dbReference type="ARBA" id="ARBA00022801"/>
    </source>
</evidence>
<evidence type="ECO:0000256" key="4">
    <source>
        <dbReference type="ARBA" id="ARBA00022825"/>
    </source>
</evidence>
<reference evidence="10 11" key="1">
    <citation type="submission" date="2018-08" db="EMBL/GenBank/DDBJ databases">
        <title>Genomic Encyclopedia of Type Strains, Phase IV (KMG-IV): sequencing the most valuable type-strain genomes for metagenomic binning, comparative biology and taxonomic classification.</title>
        <authorList>
            <person name="Goeker M."/>
        </authorList>
    </citation>
    <scope>NUCLEOTIDE SEQUENCE [LARGE SCALE GENOMIC DNA]</scope>
    <source>
        <strain evidence="10 11">DSM 23923</strain>
    </source>
</reference>
<dbReference type="Gene3D" id="2.60.40.10">
    <property type="entry name" value="Immunoglobulins"/>
    <property type="match status" value="11"/>
</dbReference>
<dbReference type="EMBL" id="QUMS01000003">
    <property type="protein sequence ID" value="REG07166.1"/>
    <property type="molecule type" value="Genomic_DNA"/>
</dbReference>
<name>A0A347ZVY7_9CHLR</name>
<dbReference type="PANTHER" id="PTHR43806">
    <property type="entry name" value="PEPTIDASE S8"/>
    <property type="match status" value="1"/>
</dbReference>
<dbReference type="CDD" id="cd04077">
    <property type="entry name" value="Peptidases_S8_PCSK9_ProteinaseK_like"/>
    <property type="match status" value="1"/>
</dbReference>
<dbReference type="PROSITE" id="PS00136">
    <property type="entry name" value="SUBTILASE_ASP"/>
    <property type="match status" value="1"/>
</dbReference>
<dbReference type="GO" id="GO:0004252">
    <property type="term" value="F:serine-type endopeptidase activity"/>
    <property type="evidence" value="ECO:0007669"/>
    <property type="project" value="UniProtKB-UniRule"/>
</dbReference>
<organism evidence="10 11">
    <name type="scientific">Pelolinea submarina</name>
    <dbReference type="NCBI Taxonomy" id="913107"/>
    <lineage>
        <taxon>Bacteria</taxon>
        <taxon>Bacillati</taxon>
        <taxon>Chloroflexota</taxon>
        <taxon>Anaerolineae</taxon>
        <taxon>Anaerolineales</taxon>
        <taxon>Anaerolineaceae</taxon>
        <taxon>Pelolinea</taxon>
    </lineage>
</organism>
<dbReference type="InterPro" id="IPR036852">
    <property type="entry name" value="Peptidase_S8/S53_dom_sf"/>
</dbReference>
<dbReference type="PRINTS" id="PR00723">
    <property type="entry name" value="SUBTILISIN"/>
</dbReference>
<dbReference type="InterPro" id="IPR036116">
    <property type="entry name" value="FN3_sf"/>
</dbReference>
<dbReference type="OrthoDB" id="9790784at2"/>
<feature type="compositionally biased region" description="Low complexity" evidence="7">
    <location>
        <begin position="74"/>
        <end position="87"/>
    </location>
</feature>
<dbReference type="PROSITE" id="PS50853">
    <property type="entry name" value="FN3"/>
    <property type="match status" value="3"/>
</dbReference>
<feature type="region of interest" description="Disordered" evidence="7">
    <location>
        <begin position="67"/>
        <end position="134"/>
    </location>
</feature>
<evidence type="ECO:0000256" key="7">
    <source>
        <dbReference type="SAM" id="MobiDB-lite"/>
    </source>
</evidence>
<dbReference type="GO" id="GO:0005615">
    <property type="term" value="C:extracellular space"/>
    <property type="evidence" value="ECO:0007669"/>
    <property type="project" value="TreeGrafter"/>
</dbReference>
<dbReference type="PROSITE" id="PS00138">
    <property type="entry name" value="SUBTILASE_SER"/>
    <property type="match status" value="1"/>
</dbReference>
<keyword evidence="8" id="KW-0732">Signal</keyword>
<feature type="domain" description="Fibronectin type-III" evidence="9">
    <location>
        <begin position="1295"/>
        <end position="1391"/>
    </location>
</feature>
<dbReference type="InterPro" id="IPR003961">
    <property type="entry name" value="FN3_dom"/>
</dbReference>
<keyword evidence="3 5" id="KW-0378">Hydrolase</keyword>
<dbReference type="PROSITE" id="PS51892">
    <property type="entry name" value="SUBTILASE"/>
    <property type="match status" value="1"/>
</dbReference>
<dbReference type="InterPro" id="IPR022398">
    <property type="entry name" value="Peptidase_S8_His-AS"/>
</dbReference>
<evidence type="ECO:0000256" key="5">
    <source>
        <dbReference type="PROSITE-ProRule" id="PRU01240"/>
    </source>
</evidence>
<protein>
    <submittedName>
        <fullName evidence="10">Subtilisin family serine protease</fullName>
    </submittedName>
</protein>
<feature type="domain" description="Fibronectin type-III" evidence="9">
    <location>
        <begin position="1199"/>
        <end position="1294"/>
    </location>
</feature>
<dbReference type="Proteomes" id="UP000256388">
    <property type="component" value="Unassembled WGS sequence"/>
</dbReference>
<comment type="caution">
    <text evidence="10">The sequence shown here is derived from an EMBL/GenBank/DDBJ whole genome shotgun (WGS) entry which is preliminary data.</text>
</comment>
<evidence type="ECO:0000256" key="2">
    <source>
        <dbReference type="ARBA" id="ARBA00022670"/>
    </source>
</evidence>
<proteinExistence type="inferred from homology"/>
<dbReference type="InterPro" id="IPR015500">
    <property type="entry name" value="Peptidase_S8_subtilisin-rel"/>
</dbReference>
<feature type="chain" id="PRO_5030063669" evidence="8">
    <location>
        <begin position="34"/>
        <end position="1807"/>
    </location>
</feature>
<dbReference type="InterPro" id="IPR023828">
    <property type="entry name" value="Peptidase_S8_Ser-AS"/>
</dbReference>
<evidence type="ECO:0000313" key="10">
    <source>
        <dbReference type="EMBL" id="REG07166.1"/>
    </source>
</evidence>
<feature type="region of interest" description="Disordered" evidence="7">
    <location>
        <begin position="34"/>
        <end position="53"/>
    </location>
</feature>
<accession>A0A347ZVY7</accession>
<keyword evidence="2 5" id="KW-0645">Protease</keyword>
<dbReference type="PANTHER" id="PTHR43806:SF11">
    <property type="entry name" value="CEREVISIN-RELATED"/>
    <property type="match status" value="1"/>
</dbReference>
<evidence type="ECO:0000313" key="11">
    <source>
        <dbReference type="Proteomes" id="UP000256388"/>
    </source>
</evidence>